<evidence type="ECO:0000313" key="6">
    <source>
        <dbReference type="RefSeq" id="XP_055872745.1"/>
    </source>
</evidence>
<keyword evidence="3" id="KW-1185">Reference proteome</keyword>
<dbReference type="InterPro" id="IPR000157">
    <property type="entry name" value="TIR_dom"/>
</dbReference>
<feature type="compositionally biased region" description="Polar residues" evidence="1">
    <location>
        <begin position="88"/>
        <end position="105"/>
    </location>
</feature>
<dbReference type="InterPro" id="IPR035897">
    <property type="entry name" value="Toll_tir_struct_dom_sf"/>
</dbReference>
<organism evidence="3 6">
    <name type="scientific">Biomphalaria glabrata</name>
    <name type="common">Bloodfluke planorb</name>
    <name type="synonym">Freshwater snail</name>
    <dbReference type="NCBI Taxonomy" id="6526"/>
    <lineage>
        <taxon>Eukaryota</taxon>
        <taxon>Metazoa</taxon>
        <taxon>Spiralia</taxon>
        <taxon>Lophotrochozoa</taxon>
        <taxon>Mollusca</taxon>
        <taxon>Gastropoda</taxon>
        <taxon>Heterobranchia</taxon>
        <taxon>Euthyneura</taxon>
        <taxon>Panpulmonata</taxon>
        <taxon>Hygrophila</taxon>
        <taxon>Lymnaeoidea</taxon>
        <taxon>Planorbidae</taxon>
        <taxon>Biomphalaria</taxon>
    </lineage>
</organism>
<dbReference type="SUPFAM" id="SSF52200">
    <property type="entry name" value="Toll/Interleukin receptor TIR domain"/>
    <property type="match status" value="1"/>
</dbReference>
<feature type="region of interest" description="Disordered" evidence="1">
    <location>
        <begin position="29"/>
        <end position="55"/>
    </location>
</feature>
<dbReference type="OMA" id="SEKRRCH"/>
<feature type="region of interest" description="Disordered" evidence="1">
    <location>
        <begin position="79"/>
        <end position="147"/>
    </location>
</feature>
<gene>
    <name evidence="4 5 6" type="primary">LOC106059484</name>
</gene>
<evidence type="ECO:0000256" key="1">
    <source>
        <dbReference type="SAM" id="MobiDB-lite"/>
    </source>
</evidence>
<feature type="region of interest" description="Disordered" evidence="1">
    <location>
        <begin position="654"/>
        <end position="675"/>
    </location>
</feature>
<dbReference type="GeneID" id="106059484"/>
<dbReference type="RefSeq" id="XP_055872743.1">
    <property type="nucleotide sequence ID" value="XM_056016768.1"/>
</dbReference>
<evidence type="ECO:0000313" key="3">
    <source>
        <dbReference type="Proteomes" id="UP001165740"/>
    </source>
</evidence>
<dbReference type="PANTHER" id="PTHR46270:SF2">
    <property type="entry name" value="TIR DOMAIN-CONTAINING PROTEIN"/>
    <property type="match status" value="1"/>
</dbReference>
<dbReference type="InterPro" id="IPR016024">
    <property type="entry name" value="ARM-type_fold"/>
</dbReference>
<dbReference type="RefSeq" id="XP_055872745.1">
    <property type="nucleotide sequence ID" value="XM_056016770.1"/>
</dbReference>
<dbReference type="RefSeq" id="XP_055872744.1">
    <property type="nucleotide sequence ID" value="XM_056016769.1"/>
</dbReference>
<dbReference type="InterPro" id="IPR011989">
    <property type="entry name" value="ARM-like"/>
</dbReference>
<dbReference type="SUPFAM" id="SSF48371">
    <property type="entry name" value="ARM repeat"/>
    <property type="match status" value="1"/>
</dbReference>
<dbReference type="GO" id="GO:0007165">
    <property type="term" value="P:signal transduction"/>
    <property type="evidence" value="ECO:0007669"/>
    <property type="project" value="InterPro"/>
</dbReference>
<sequence>MVFFECCHLVKKSSTCRRRVFPVCGSDARMDTELGPPEVKSRTAPNSPRPAKLRPNRISLVLSHWDSFYKTCVIDGPVSVQEPDENKMNNASDSNRSPRVTSAATNDVGAGGEGSSSHNHVKAEKNDATGTPTNNNNNNNNVKTLSNNAGIKNDIESRSKNLTMDQIKEKLTLIVTELKNMEEYHHGDGMKYQKVIGDMYWDYPAEREDIGNFLADLGYAEITITMLRQMNSLGIFKNDDIWFPTYYTYNTCWNYSDASEKLARYLAETGAVKLMTMNLGHKPYLDNMHSKNVYYVLKASLSTLHNIARCTGVKHHFKDIKTAEVVMPLISANDEFLKSIAMLTLAYIVEEDENAKLIDETDTIKNIVNWIHKALENKQKRRYRGFTPWELTQGLSKLAVNDSNKAKIIEEGALSDFTQMLRHTDPREQSSAAECLWTLAFDKTVRQTIVESPDLVPALEELKNSENSLVKNNVQGALWMIKGENDPAASVSRPNSGNAIKNHIFISYSWAEKEMVKKIHNSLLSEGYKIWVDYEQMGGSTLQAMADAVENAAVVLICMSEKYKQSPNCRTEAEYTFQLRKDYIPLMMQKKYRPDGWLGAILGAKLFFDFTGKYPYEKPLQGLLKELRGRGKTAQIQGNKNPSVDEIDSNIEANHVTGSSSGRKNVLSSPTSNPHNQITQISASCVTMSNEHVEHWLVSKGLQRLTSAFSQIDGQLIWQLKAMRERAPEYFHTSLERQFGMTLIDILRFNAALDSLH</sequence>
<dbReference type="Gene3D" id="3.40.50.10140">
    <property type="entry name" value="Toll/interleukin-1 receptor homology (TIR) domain"/>
    <property type="match status" value="1"/>
</dbReference>
<name>A0A9W2ZCH1_BIOGL</name>
<dbReference type="AlphaFoldDB" id="A0A9W2ZCH1"/>
<accession>A0A9W2ZCH1</accession>
<evidence type="ECO:0000259" key="2">
    <source>
        <dbReference type="Pfam" id="PF13676"/>
    </source>
</evidence>
<reference evidence="4 5" key="1">
    <citation type="submission" date="2025-04" db="UniProtKB">
        <authorList>
            <consortium name="RefSeq"/>
        </authorList>
    </citation>
    <scope>IDENTIFICATION</scope>
</reference>
<evidence type="ECO:0000313" key="4">
    <source>
        <dbReference type="RefSeq" id="XP_055872743.1"/>
    </source>
</evidence>
<dbReference type="OrthoDB" id="2148946at2759"/>
<protein>
    <submittedName>
        <fullName evidence="4 5">Uncharacterized protein LOC106059484 isoform X1</fullName>
    </submittedName>
</protein>
<dbReference type="Gene3D" id="1.25.10.10">
    <property type="entry name" value="Leucine-rich Repeat Variant"/>
    <property type="match status" value="1"/>
</dbReference>
<feature type="compositionally biased region" description="Polar residues" evidence="1">
    <location>
        <begin position="656"/>
        <end position="675"/>
    </location>
</feature>
<evidence type="ECO:0000313" key="5">
    <source>
        <dbReference type="RefSeq" id="XP_055872744.1"/>
    </source>
</evidence>
<dbReference type="PANTHER" id="PTHR46270">
    <property type="entry name" value="ARMADILLO-TYPE FOLD-RELATED"/>
    <property type="match status" value="1"/>
</dbReference>
<feature type="compositionally biased region" description="Low complexity" evidence="1">
    <location>
        <begin position="128"/>
        <end position="147"/>
    </location>
</feature>
<dbReference type="Proteomes" id="UP001165740">
    <property type="component" value="Chromosome 18"/>
</dbReference>
<dbReference type="Pfam" id="PF13676">
    <property type="entry name" value="TIR_2"/>
    <property type="match status" value="1"/>
</dbReference>
<feature type="domain" description="TIR" evidence="2">
    <location>
        <begin position="504"/>
        <end position="622"/>
    </location>
</feature>
<proteinExistence type="predicted"/>